<feature type="domain" description="LysM" evidence="2">
    <location>
        <begin position="83"/>
        <end position="127"/>
    </location>
</feature>
<dbReference type="EMBL" id="CP003345">
    <property type="protein sequence ID" value="AFM06255.1"/>
    <property type="molecule type" value="Genomic_DNA"/>
</dbReference>
<dbReference type="Pfam" id="PF01476">
    <property type="entry name" value="LysM"/>
    <property type="match status" value="7"/>
</dbReference>
<dbReference type="SUPFAM" id="SSF54106">
    <property type="entry name" value="LysM domain"/>
    <property type="match status" value="6"/>
</dbReference>
<feature type="domain" description="LysM" evidence="2">
    <location>
        <begin position="726"/>
        <end position="772"/>
    </location>
</feature>
<feature type="compositionally biased region" description="Low complexity" evidence="1">
    <location>
        <begin position="478"/>
        <end position="494"/>
    </location>
</feature>
<name>I4AQM0_BERLS</name>
<feature type="domain" description="LysM" evidence="2">
    <location>
        <begin position="578"/>
        <end position="623"/>
    </location>
</feature>
<dbReference type="STRING" id="880071.Fleli_3953"/>
<gene>
    <name evidence="3" type="ordered locus">Fleli_3953</name>
</gene>
<accession>I4AQM0</accession>
<dbReference type="GO" id="GO:0008932">
    <property type="term" value="F:lytic endotransglycosylase activity"/>
    <property type="evidence" value="ECO:0007669"/>
    <property type="project" value="TreeGrafter"/>
</dbReference>
<feature type="compositionally biased region" description="Polar residues" evidence="1">
    <location>
        <begin position="262"/>
        <end position="276"/>
    </location>
</feature>
<dbReference type="eggNOG" id="COG1388">
    <property type="taxonomic scope" value="Bacteria"/>
</dbReference>
<dbReference type="InterPro" id="IPR018392">
    <property type="entry name" value="LysM"/>
</dbReference>
<dbReference type="SMART" id="SM00257">
    <property type="entry name" value="LysM"/>
    <property type="match status" value="6"/>
</dbReference>
<dbReference type="Gene3D" id="3.10.350.10">
    <property type="entry name" value="LysM domain"/>
    <property type="match status" value="6"/>
</dbReference>
<dbReference type="PANTHER" id="PTHR33734:SF22">
    <property type="entry name" value="MEMBRANE-BOUND LYTIC MUREIN TRANSGLYCOSYLASE D"/>
    <property type="match status" value="1"/>
</dbReference>
<proteinExistence type="predicted"/>
<evidence type="ECO:0000259" key="2">
    <source>
        <dbReference type="PROSITE" id="PS51782"/>
    </source>
</evidence>
<sequence length="772" mass="86566" precursor="true">MQYYFSKSSYKSLNTNLSKSKLIIFSLLITFVLIPSFAWANPVFSPLDTTLVIEKDIYPKVVNRQERLIEGKKYVFATINERKGMVALSGNFLSEMARAAGIEVADFLYWNDMNPTDAIKTGQVYYLQEKGNRAKDIATHVLMNNETLWDVSQKYAMRYKYVLKYNRLDEDDKVKTGRVLWIQTKRPKRIPVEVRDITPIVASFEEETEDETAADPELMAEWEELKKTELAGINNNENDQTESTNQSITTTTKTEDNQTTTASNSEQGSFAEFDNTTSETTGVIITEKAKPKKETNIASNVVKYHTVAEAESLYDISKKYNVVMSKLKEWNNLADYTTYTGQKIIVSQPNSSNEDKVYDGSLVTEKKKTSTSSSDKKVVVKQNGNGEFVTFVDSSGILLPVPQQDFTPIAPTLSDKNYHIVKKDETLYSIARDYNLNPLDVIRWNGFIKGDNIDVGDKIILNSSLALPVGSRDETIKNNSTSSSVNTSTTATSSEFKEPALIDPAISNGVNGNTNQSQTNASTISMEEFIKMGGEAKDFVNLGKEGYGELGELLPEYASNTKSDTTKTKTEETQTKVETYVVQPKDMLGKIAQSHNITTKEMMAWNPKIPANGTIYKGDTLFVSKPKSTITEETEKVATVYPIEYYGAGFHAVQPTQTVYHLSEKYGIPVANIRKWNNLSEDIIDLPVGEKMIINEGVLKMANNNQDTSKKVESQTNEITTKVNYSYHSVEKGETLFSIAQKYNLSTAQVREWNSRQGDLVYEGEKLIIGIK</sequence>
<organism evidence="3 4">
    <name type="scientific">Bernardetia litoralis (strain ATCC 23117 / DSM 6794 / NBRC 15988 / NCIMB 1366 / Fx l1 / Sio-4)</name>
    <name type="common">Flexibacter litoralis</name>
    <dbReference type="NCBI Taxonomy" id="880071"/>
    <lineage>
        <taxon>Bacteria</taxon>
        <taxon>Pseudomonadati</taxon>
        <taxon>Bacteroidota</taxon>
        <taxon>Cytophagia</taxon>
        <taxon>Cytophagales</taxon>
        <taxon>Bernardetiaceae</taxon>
        <taxon>Bernardetia</taxon>
    </lineage>
</organism>
<dbReference type="InterPro" id="IPR036779">
    <property type="entry name" value="LysM_dom_sf"/>
</dbReference>
<feature type="domain" description="LysM" evidence="2">
    <location>
        <begin position="303"/>
        <end position="346"/>
    </location>
</feature>
<reference evidence="4" key="1">
    <citation type="submission" date="2012-06" db="EMBL/GenBank/DDBJ databases">
        <title>The complete genome of Flexibacter litoralis DSM 6794.</title>
        <authorList>
            <person name="Lucas S."/>
            <person name="Copeland A."/>
            <person name="Lapidus A."/>
            <person name="Glavina del Rio T."/>
            <person name="Dalin E."/>
            <person name="Tice H."/>
            <person name="Bruce D."/>
            <person name="Goodwin L."/>
            <person name="Pitluck S."/>
            <person name="Peters L."/>
            <person name="Ovchinnikova G."/>
            <person name="Lu M."/>
            <person name="Kyrpides N."/>
            <person name="Mavromatis K."/>
            <person name="Ivanova N."/>
            <person name="Brettin T."/>
            <person name="Detter J.C."/>
            <person name="Han C."/>
            <person name="Larimer F."/>
            <person name="Land M."/>
            <person name="Hauser L."/>
            <person name="Markowitz V."/>
            <person name="Cheng J.-F."/>
            <person name="Hugenholtz P."/>
            <person name="Woyke T."/>
            <person name="Wu D."/>
            <person name="Spring S."/>
            <person name="Lang E."/>
            <person name="Kopitz M."/>
            <person name="Brambilla E."/>
            <person name="Klenk H.-P."/>
            <person name="Eisen J.A."/>
        </authorList>
    </citation>
    <scope>NUCLEOTIDE SEQUENCE [LARGE SCALE GENOMIC DNA]</scope>
    <source>
        <strain evidence="4">ATCC 23117 / DSM 6794 / NBRC 15988 / NCIMB 1366 / Sio-4</strain>
    </source>
</reference>
<dbReference type="AlphaFoldDB" id="I4AQM0"/>
<dbReference type="RefSeq" id="WP_014799678.1">
    <property type="nucleotide sequence ID" value="NC_018018.1"/>
</dbReference>
<keyword evidence="4" id="KW-1185">Reference proteome</keyword>
<dbReference type="OrthoDB" id="977752at2"/>
<dbReference type="PROSITE" id="PS51782">
    <property type="entry name" value="LYSM"/>
    <property type="match status" value="7"/>
</dbReference>
<dbReference type="HOGENOM" id="CLU_361992_0_0_10"/>
<feature type="compositionally biased region" description="Low complexity" evidence="1">
    <location>
        <begin position="241"/>
        <end position="261"/>
    </location>
</feature>
<evidence type="ECO:0000313" key="3">
    <source>
        <dbReference type="EMBL" id="AFM06255.1"/>
    </source>
</evidence>
<evidence type="ECO:0000256" key="1">
    <source>
        <dbReference type="SAM" id="MobiDB-lite"/>
    </source>
</evidence>
<protein>
    <submittedName>
        <fullName evidence="3">LysM repeat-containing protein</fullName>
    </submittedName>
</protein>
<evidence type="ECO:0000313" key="4">
    <source>
        <dbReference type="Proteomes" id="UP000006054"/>
    </source>
</evidence>
<feature type="domain" description="LysM" evidence="2">
    <location>
        <begin position="417"/>
        <end position="461"/>
    </location>
</feature>
<feature type="region of interest" description="Disordered" evidence="1">
    <location>
        <begin position="232"/>
        <end position="276"/>
    </location>
</feature>
<dbReference type="KEGG" id="fli:Fleli_3953"/>
<dbReference type="PANTHER" id="PTHR33734">
    <property type="entry name" value="LYSM DOMAIN-CONTAINING GPI-ANCHORED PROTEIN 2"/>
    <property type="match status" value="1"/>
</dbReference>
<dbReference type="CDD" id="cd00118">
    <property type="entry name" value="LysM"/>
    <property type="match status" value="7"/>
</dbReference>
<dbReference type="Proteomes" id="UP000006054">
    <property type="component" value="Chromosome"/>
</dbReference>
<feature type="domain" description="LysM" evidence="2">
    <location>
        <begin position="649"/>
        <end position="694"/>
    </location>
</feature>
<feature type="region of interest" description="Disordered" evidence="1">
    <location>
        <begin position="473"/>
        <end position="499"/>
    </location>
</feature>
<feature type="domain" description="LysM" evidence="2">
    <location>
        <begin position="138"/>
        <end position="182"/>
    </location>
</feature>